<keyword evidence="1" id="KW-0238">DNA-binding</keyword>
<sequence>MDTDAKKRLASRIGSRIASARANAGLTQEYVAENLGIGNEAVSRMERGVALPTLERLYEFADLYDCRVDAFLLDSSNRGADLGAAIAQRLAGLQPADREMLVRVIEQLSEHMRRRRGKH</sequence>
<feature type="domain" description="HTH cro/C1-type" evidence="2">
    <location>
        <begin position="17"/>
        <end position="71"/>
    </location>
</feature>
<evidence type="ECO:0000259" key="2">
    <source>
        <dbReference type="PROSITE" id="PS50943"/>
    </source>
</evidence>
<protein>
    <submittedName>
        <fullName evidence="3">Helix-turn-helix transcriptional regulator</fullName>
    </submittedName>
</protein>
<proteinExistence type="predicted"/>
<dbReference type="InterPro" id="IPR001387">
    <property type="entry name" value="Cro/C1-type_HTH"/>
</dbReference>
<name>A0ABU5DNR7_9BURK</name>
<gene>
    <name evidence="3" type="ORF">SNE35_25730</name>
</gene>
<dbReference type="InterPro" id="IPR010982">
    <property type="entry name" value="Lambda_DNA-bd_dom_sf"/>
</dbReference>
<evidence type="ECO:0000313" key="4">
    <source>
        <dbReference type="Proteomes" id="UP001285263"/>
    </source>
</evidence>
<dbReference type="PANTHER" id="PTHR46558:SF13">
    <property type="entry name" value="HTH-TYPE TRANSCRIPTIONAL REGULATOR IMMR"/>
    <property type="match status" value="1"/>
</dbReference>
<evidence type="ECO:0000313" key="3">
    <source>
        <dbReference type="EMBL" id="MDY0747928.1"/>
    </source>
</evidence>
<accession>A0ABU5DNR7</accession>
<dbReference type="PROSITE" id="PS50943">
    <property type="entry name" value="HTH_CROC1"/>
    <property type="match status" value="1"/>
</dbReference>
<dbReference type="Proteomes" id="UP001285263">
    <property type="component" value="Unassembled WGS sequence"/>
</dbReference>
<dbReference type="SMART" id="SM00530">
    <property type="entry name" value="HTH_XRE"/>
    <property type="match status" value="1"/>
</dbReference>
<evidence type="ECO:0000256" key="1">
    <source>
        <dbReference type="ARBA" id="ARBA00023125"/>
    </source>
</evidence>
<dbReference type="PANTHER" id="PTHR46558">
    <property type="entry name" value="TRACRIPTIONAL REGULATORY PROTEIN-RELATED-RELATED"/>
    <property type="match status" value="1"/>
</dbReference>
<dbReference type="RefSeq" id="WP_320425896.1">
    <property type="nucleotide sequence ID" value="NZ_JAXCLA010000009.1"/>
</dbReference>
<dbReference type="EMBL" id="JAXCLA010000009">
    <property type="protein sequence ID" value="MDY0747928.1"/>
    <property type="molecule type" value="Genomic_DNA"/>
</dbReference>
<dbReference type="Gene3D" id="1.10.260.40">
    <property type="entry name" value="lambda repressor-like DNA-binding domains"/>
    <property type="match status" value="1"/>
</dbReference>
<dbReference type="SUPFAM" id="SSF47413">
    <property type="entry name" value="lambda repressor-like DNA-binding domains"/>
    <property type="match status" value="1"/>
</dbReference>
<dbReference type="CDD" id="cd00093">
    <property type="entry name" value="HTH_XRE"/>
    <property type="match status" value="1"/>
</dbReference>
<organism evidence="3 4">
    <name type="scientific">Roseateles agri</name>
    <dbReference type="NCBI Taxonomy" id="3098619"/>
    <lineage>
        <taxon>Bacteria</taxon>
        <taxon>Pseudomonadati</taxon>
        <taxon>Pseudomonadota</taxon>
        <taxon>Betaproteobacteria</taxon>
        <taxon>Burkholderiales</taxon>
        <taxon>Sphaerotilaceae</taxon>
        <taxon>Roseateles</taxon>
    </lineage>
</organism>
<keyword evidence="4" id="KW-1185">Reference proteome</keyword>
<dbReference type="Pfam" id="PF01381">
    <property type="entry name" value="HTH_3"/>
    <property type="match status" value="1"/>
</dbReference>
<comment type="caution">
    <text evidence="3">The sequence shown here is derived from an EMBL/GenBank/DDBJ whole genome shotgun (WGS) entry which is preliminary data.</text>
</comment>
<reference evidence="3 4" key="1">
    <citation type="submission" date="2023-11" db="EMBL/GenBank/DDBJ databases">
        <title>Paucibacter sp. nov., isolated from fresh soil in Korea.</title>
        <authorList>
            <person name="Le N.T.T."/>
        </authorList>
    </citation>
    <scope>NUCLEOTIDE SEQUENCE [LARGE SCALE GENOMIC DNA]</scope>
    <source>
        <strain evidence="3 4">R3-3</strain>
    </source>
</reference>